<comment type="cofactor">
    <cofactor evidence="7">
        <name>Zn(2+)</name>
        <dbReference type="ChEBI" id="CHEBI:29105"/>
    </cofactor>
    <text evidence="7">Binds 1 zinc ion per subunit.</text>
</comment>
<evidence type="ECO:0000256" key="8">
    <source>
        <dbReference type="SAM" id="MobiDB-lite"/>
    </source>
</evidence>
<feature type="region of interest" description="Disordered" evidence="8">
    <location>
        <begin position="80"/>
        <end position="108"/>
    </location>
</feature>
<dbReference type="InterPro" id="IPR027491">
    <property type="entry name" value="Ribosomal_bL31_A"/>
</dbReference>
<dbReference type="NCBIfam" id="NF001809">
    <property type="entry name" value="PRK00528.1"/>
    <property type="match status" value="1"/>
</dbReference>
<keyword evidence="3 7" id="KW-0694">RNA-binding</keyword>
<feature type="binding site" evidence="7">
    <location>
        <position position="17"/>
    </location>
    <ligand>
        <name>Zn(2+)</name>
        <dbReference type="ChEBI" id="CHEBI:29105"/>
    </ligand>
</feature>
<dbReference type="InterPro" id="IPR002150">
    <property type="entry name" value="Ribosomal_bL31"/>
</dbReference>
<proteinExistence type="inferred from homology"/>
<gene>
    <name evidence="7" type="primary">rpmE</name>
    <name evidence="9" type="ORF">A3E45_03045</name>
</gene>
<dbReference type="SUPFAM" id="SSF143800">
    <property type="entry name" value="L28p-like"/>
    <property type="match status" value="1"/>
</dbReference>
<sequence length="108" mass="11927">MKANIHPTWYPDAKVSCVCGNAFTTGSTQPTIRVEICSACHPFYTGQQKFVDTQGQVEKFGKSLETAKAKQAERAKILENRAAKVQKEHSDKPTLKDLLMQARKSAAS</sequence>
<keyword evidence="7" id="KW-0862">Zinc</keyword>
<comment type="similarity">
    <text evidence="1 7">Belongs to the bacterial ribosomal protein bL31 family. Type A subfamily.</text>
</comment>
<feature type="binding site" evidence="7">
    <location>
        <position position="40"/>
    </location>
    <ligand>
        <name>Zn(2+)</name>
        <dbReference type="ChEBI" id="CHEBI:29105"/>
    </ligand>
</feature>
<dbReference type="PANTHER" id="PTHR33280">
    <property type="entry name" value="50S RIBOSOMAL PROTEIN L31, CHLOROPLASTIC"/>
    <property type="match status" value="1"/>
</dbReference>
<dbReference type="GO" id="GO:0006412">
    <property type="term" value="P:translation"/>
    <property type="evidence" value="ECO:0007669"/>
    <property type="project" value="UniProtKB-UniRule"/>
</dbReference>
<keyword evidence="4 7" id="KW-0689">Ribosomal protein</keyword>
<feature type="binding site" evidence="7">
    <location>
        <position position="37"/>
    </location>
    <ligand>
        <name>Zn(2+)</name>
        <dbReference type="ChEBI" id="CHEBI:29105"/>
    </ligand>
</feature>
<dbReference type="Pfam" id="PF01197">
    <property type="entry name" value="Ribosomal_L31"/>
    <property type="match status" value="1"/>
</dbReference>
<dbReference type="PROSITE" id="PS01143">
    <property type="entry name" value="RIBOSOMAL_L31"/>
    <property type="match status" value="1"/>
</dbReference>
<evidence type="ECO:0000256" key="2">
    <source>
        <dbReference type="ARBA" id="ARBA00022730"/>
    </source>
</evidence>
<keyword evidence="2 7" id="KW-0699">rRNA-binding</keyword>
<dbReference type="Proteomes" id="UP000176405">
    <property type="component" value="Unassembled WGS sequence"/>
</dbReference>
<dbReference type="HAMAP" id="MF_00501">
    <property type="entry name" value="Ribosomal_bL31_1"/>
    <property type="match status" value="1"/>
</dbReference>
<evidence type="ECO:0000313" key="9">
    <source>
        <dbReference type="EMBL" id="OGE35083.1"/>
    </source>
</evidence>
<dbReference type="AlphaFoldDB" id="A0A1F5K2F8"/>
<dbReference type="GO" id="GO:1990904">
    <property type="term" value="C:ribonucleoprotein complex"/>
    <property type="evidence" value="ECO:0007669"/>
    <property type="project" value="UniProtKB-KW"/>
</dbReference>
<organism evidence="9 10">
    <name type="scientific">Candidatus Daviesbacteria bacterium RIFCSPHIGHO2_12_FULL_43_11</name>
    <dbReference type="NCBI Taxonomy" id="1797780"/>
    <lineage>
        <taxon>Bacteria</taxon>
        <taxon>Candidatus Daviesiibacteriota</taxon>
    </lineage>
</organism>
<reference evidence="9 10" key="1">
    <citation type="journal article" date="2016" name="Nat. Commun.">
        <title>Thousands of microbial genomes shed light on interconnected biogeochemical processes in an aquifer system.</title>
        <authorList>
            <person name="Anantharaman K."/>
            <person name="Brown C.T."/>
            <person name="Hug L.A."/>
            <person name="Sharon I."/>
            <person name="Castelle C.J."/>
            <person name="Probst A.J."/>
            <person name="Thomas B.C."/>
            <person name="Singh A."/>
            <person name="Wilkins M.J."/>
            <person name="Karaoz U."/>
            <person name="Brodie E.L."/>
            <person name="Williams K.H."/>
            <person name="Hubbard S.S."/>
            <person name="Banfield J.F."/>
        </authorList>
    </citation>
    <scope>NUCLEOTIDE SEQUENCE [LARGE SCALE GENOMIC DNA]</scope>
</reference>
<evidence type="ECO:0000256" key="3">
    <source>
        <dbReference type="ARBA" id="ARBA00022884"/>
    </source>
</evidence>
<evidence type="ECO:0000256" key="4">
    <source>
        <dbReference type="ARBA" id="ARBA00022980"/>
    </source>
</evidence>
<keyword evidence="5 7" id="KW-0687">Ribonucleoprotein</keyword>
<dbReference type="PRINTS" id="PR01249">
    <property type="entry name" value="RIBOSOMALL31"/>
</dbReference>
<name>A0A1F5K2F8_9BACT</name>
<dbReference type="GO" id="GO:0046872">
    <property type="term" value="F:metal ion binding"/>
    <property type="evidence" value="ECO:0007669"/>
    <property type="project" value="UniProtKB-KW"/>
</dbReference>
<evidence type="ECO:0000256" key="7">
    <source>
        <dbReference type="HAMAP-Rule" id="MF_00501"/>
    </source>
</evidence>
<dbReference type="PANTHER" id="PTHR33280:SF1">
    <property type="entry name" value="LARGE RIBOSOMAL SUBUNIT PROTEIN BL31C"/>
    <property type="match status" value="1"/>
</dbReference>
<comment type="subunit">
    <text evidence="7">Part of the 50S ribosomal subunit.</text>
</comment>
<dbReference type="STRING" id="1797780.A3E45_03045"/>
<evidence type="ECO:0000256" key="5">
    <source>
        <dbReference type="ARBA" id="ARBA00023274"/>
    </source>
</evidence>
<dbReference type="InterPro" id="IPR034704">
    <property type="entry name" value="Ribosomal_bL28/bL31-like_sf"/>
</dbReference>
<dbReference type="NCBIfam" id="TIGR00105">
    <property type="entry name" value="L31"/>
    <property type="match status" value="1"/>
</dbReference>
<protein>
    <recommendedName>
        <fullName evidence="6 7">Large ribosomal subunit protein bL31</fullName>
    </recommendedName>
</protein>
<feature type="compositionally biased region" description="Basic and acidic residues" evidence="8">
    <location>
        <begin position="80"/>
        <end position="95"/>
    </location>
</feature>
<comment type="function">
    <text evidence="7">Binds the 23S rRNA.</text>
</comment>
<dbReference type="InterPro" id="IPR042105">
    <property type="entry name" value="Ribosomal_bL31_sf"/>
</dbReference>
<dbReference type="NCBIfam" id="NF000612">
    <property type="entry name" value="PRK00019.1"/>
    <property type="match status" value="1"/>
</dbReference>
<evidence type="ECO:0000256" key="6">
    <source>
        <dbReference type="ARBA" id="ARBA00035687"/>
    </source>
</evidence>
<accession>A0A1F5K2F8</accession>
<dbReference type="GO" id="GO:0019843">
    <property type="term" value="F:rRNA binding"/>
    <property type="evidence" value="ECO:0007669"/>
    <property type="project" value="UniProtKB-KW"/>
</dbReference>
<dbReference type="EMBL" id="MFDH01000028">
    <property type="protein sequence ID" value="OGE35083.1"/>
    <property type="molecule type" value="Genomic_DNA"/>
</dbReference>
<evidence type="ECO:0000256" key="1">
    <source>
        <dbReference type="ARBA" id="ARBA00009296"/>
    </source>
</evidence>
<dbReference type="GO" id="GO:0005840">
    <property type="term" value="C:ribosome"/>
    <property type="evidence" value="ECO:0007669"/>
    <property type="project" value="UniProtKB-KW"/>
</dbReference>
<dbReference type="GO" id="GO:0003735">
    <property type="term" value="F:structural constituent of ribosome"/>
    <property type="evidence" value="ECO:0007669"/>
    <property type="project" value="InterPro"/>
</dbReference>
<comment type="caution">
    <text evidence="9">The sequence shown here is derived from an EMBL/GenBank/DDBJ whole genome shotgun (WGS) entry which is preliminary data.</text>
</comment>
<dbReference type="Gene3D" id="4.10.830.30">
    <property type="entry name" value="Ribosomal protein L31"/>
    <property type="match status" value="1"/>
</dbReference>
<evidence type="ECO:0000313" key="10">
    <source>
        <dbReference type="Proteomes" id="UP000176405"/>
    </source>
</evidence>
<keyword evidence="7" id="KW-0479">Metal-binding</keyword>
<feature type="binding site" evidence="7">
    <location>
        <position position="19"/>
    </location>
    <ligand>
        <name>Zn(2+)</name>
        <dbReference type="ChEBI" id="CHEBI:29105"/>
    </ligand>
</feature>